<reference evidence="1" key="1">
    <citation type="submission" date="2021-03" db="EMBL/GenBank/DDBJ databases">
        <title>Genomic Encyclopedia of Type Strains, Phase IV (KMG-IV): sequencing the most valuable type-strain genomes for metagenomic binning, comparative biology and taxonomic classification.</title>
        <authorList>
            <person name="Goeker M."/>
        </authorList>
    </citation>
    <scope>NUCLEOTIDE SEQUENCE</scope>
    <source>
        <strain evidence="1">DSM 107338</strain>
    </source>
</reference>
<keyword evidence="2" id="KW-1185">Reference proteome</keyword>
<evidence type="ECO:0000313" key="1">
    <source>
        <dbReference type="EMBL" id="MBP2078660.1"/>
    </source>
</evidence>
<name>A0A9X0YTN6_9BACI</name>
<dbReference type="Gene3D" id="3.30.200.20">
    <property type="entry name" value="Phosphorylase Kinase, domain 1"/>
    <property type="match status" value="1"/>
</dbReference>
<dbReference type="EMBL" id="JAGGMB010000009">
    <property type="protein sequence ID" value="MBP2078660.1"/>
    <property type="molecule type" value="Genomic_DNA"/>
</dbReference>
<dbReference type="RefSeq" id="WP_149475914.1">
    <property type="nucleotide sequence ID" value="NZ_JAGGMB010000009.1"/>
</dbReference>
<dbReference type="AlphaFoldDB" id="A0A9X0YTN6"/>
<protein>
    <submittedName>
        <fullName evidence="1">Uncharacterized protein</fullName>
    </submittedName>
</protein>
<comment type="caution">
    <text evidence="1">The sequence shown here is derived from an EMBL/GenBank/DDBJ whole genome shotgun (WGS) entry which is preliminary data.</text>
</comment>
<organism evidence="1 2">
    <name type="scientific">Oceanobacillus polygoni</name>
    <dbReference type="NCBI Taxonomy" id="1235259"/>
    <lineage>
        <taxon>Bacteria</taxon>
        <taxon>Bacillati</taxon>
        <taxon>Bacillota</taxon>
        <taxon>Bacilli</taxon>
        <taxon>Bacillales</taxon>
        <taxon>Bacillaceae</taxon>
        <taxon>Oceanobacillus</taxon>
    </lineage>
</organism>
<accession>A0A9X0YTN6</accession>
<gene>
    <name evidence="1" type="ORF">J2Z64_002924</name>
</gene>
<sequence>MPILTDEQAVLADLTAACSHLFGFTLLEAEPIKRGWLNLKWKITTDSGVFLLKQPTGNGLAC</sequence>
<evidence type="ECO:0000313" key="2">
    <source>
        <dbReference type="Proteomes" id="UP001138793"/>
    </source>
</evidence>
<dbReference type="Proteomes" id="UP001138793">
    <property type="component" value="Unassembled WGS sequence"/>
</dbReference>
<dbReference type="OrthoDB" id="9777460at2"/>
<proteinExistence type="predicted"/>